<evidence type="ECO:0000256" key="8">
    <source>
        <dbReference type="ARBA" id="ARBA00047469"/>
    </source>
</evidence>
<dbReference type="PRINTS" id="PR00985">
    <property type="entry name" value="TRNASYNTHLEU"/>
</dbReference>
<dbReference type="SUPFAM" id="SSF52374">
    <property type="entry name" value="Nucleotidylyl transferase"/>
    <property type="match status" value="1"/>
</dbReference>
<evidence type="ECO:0000259" key="11">
    <source>
        <dbReference type="Pfam" id="PF08264"/>
    </source>
</evidence>
<dbReference type="EMBL" id="LT160027">
    <property type="protein sequence ID" value="CXI22867.1"/>
    <property type="molecule type" value="Genomic_DNA"/>
</dbReference>
<evidence type="ECO:0000313" key="19">
    <source>
        <dbReference type="Proteomes" id="UP000219974"/>
    </source>
</evidence>
<dbReference type="AlphaFoldDB" id="A0A0Y9VJT2"/>
<feature type="domain" description="Aminoacyl-tRNA synthetase class Ia" evidence="10">
    <location>
        <begin position="582"/>
        <end position="787"/>
    </location>
</feature>
<dbReference type="EMBL" id="LT608271">
    <property type="protein sequence ID" value="SCO59232.1"/>
    <property type="molecule type" value="Genomic_DNA"/>
</dbReference>
<dbReference type="InterPro" id="IPR002300">
    <property type="entry name" value="aa-tRNA-synth_Ia"/>
</dbReference>
<dbReference type="InterPro" id="IPR002302">
    <property type="entry name" value="Leu-tRNA-ligase"/>
</dbReference>
<evidence type="ECO:0000256" key="1">
    <source>
        <dbReference type="ARBA" id="ARBA00005594"/>
    </source>
</evidence>
<dbReference type="GO" id="GO:0006429">
    <property type="term" value="P:leucyl-tRNA aminoacylation"/>
    <property type="evidence" value="ECO:0007669"/>
    <property type="project" value="InterPro"/>
</dbReference>
<dbReference type="PANTHER" id="PTHR43740:SF2">
    <property type="entry name" value="LEUCINE--TRNA LIGASE, MITOCHONDRIAL"/>
    <property type="match status" value="1"/>
</dbReference>
<keyword evidence="9" id="KW-0472">Membrane</keyword>
<dbReference type="Proteomes" id="UP000220214">
    <property type="component" value="Chromosome 7"/>
</dbReference>
<reference evidence="12 17" key="1">
    <citation type="submission" date="2016-02" db="EMBL/GenBank/DDBJ databases">
        <authorList>
            <consortium name="Pathogen Informatics"/>
        </authorList>
    </citation>
    <scope>NUCLEOTIDE SEQUENCE [LARGE SCALE GENOMIC DNA]</scope>
    <source>
        <strain evidence="12 17">K173</strain>
        <strain evidence="13 21">NK65 ny</strain>
        <strain evidence="14 20">NK65e</strain>
        <strain evidence="16 18">SP11 Antwerpcl1</strain>
        <strain evidence="15 19">SP11 RLL</strain>
    </source>
</reference>
<dbReference type="InterPro" id="IPR009080">
    <property type="entry name" value="tRNAsynth_Ia_anticodon-bd"/>
</dbReference>
<dbReference type="SUPFAM" id="SSF47323">
    <property type="entry name" value="Anticodon-binding domain of a subclass of class I aminoacyl-tRNA synthetases"/>
    <property type="match status" value="1"/>
</dbReference>
<keyword evidence="9" id="KW-0812">Transmembrane</keyword>
<proteinExistence type="inferred from homology"/>
<dbReference type="Proteomes" id="UP000219974">
    <property type="component" value="Chromosome 7"/>
</dbReference>
<feature type="domain" description="Aminoacyl-tRNA synthetase class Ia" evidence="10">
    <location>
        <begin position="878"/>
        <end position="915"/>
    </location>
</feature>
<dbReference type="InterPro" id="IPR013155">
    <property type="entry name" value="M/V/L/I-tRNA-synth_anticd-bd"/>
</dbReference>
<evidence type="ECO:0000313" key="15">
    <source>
        <dbReference type="EMBL" id="SCO59232.1"/>
    </source>
</evidence>
<evidence type="ECO:0000256" key="3">
    <source>
        <dbReference type="ARBA" id="ARBA00022598"/>
    </source>
</evidence>
<keyword evidence="3 12" id="KW-0436">Ligase</keyword>
<keyword evidence="6" id="KW-0648">Protein biosynthesis</keyword>
<dbReference type="GO" id="GO:0005524">
    <property type="term" value="F:ATP binding"/>
    <property type="evidence" value="ECO:0007669"/>
    <property type="project" value="UniProtKB-KW"/>
</dbReference>
<dbReference type="GO" id="GO:0005739">
    <property type="term" value="C:mitochondrion"/>
    <property type="evidence" value="ECO:0007669"/>
    <property type="project" value="TreeGrafter"/>
</dbReference>
<evidence type="ECO:0000313" key="14">
    <source>
        <dbReference type="EMBL" id="SCN23778.1"/>
    </source>
</evidence>
<evidence type="ECO:0000256" key="9">
    <source>
        <dbReference type="SAM" id="Phobius"/>
    </source>
</evidence>
<evidence type="ECO:0000256" key="4">
    <source>
        <dbReference type="ARBA" id="ARBA00022741"/>
    </source>
</evidence>
<dbReference type="OrthoDB" id="15954at2759"/>
<dbReference type="Proteomes" id="UP000219860">
    <property type="component" value="Chromosome 7"/>
</dbReference>
<comment type="similarity">
    <text evidence="1">Belongs to the class-I aminoacyl-tRNA synthetase family.</text>
</comment>
<keyword evidence="9" id="KW-1133">Transmembrane helix</keyword>
<evidence type="ECO:0000256" key="7">
    <source>
        <dbReference type="ARBA" id="ARBA00023146"/>
    </source>
</evidence>
<dbReference type="EMBL" id="LT614633">
    <property type="protein sequence ID" value="SCN23778.1"/>
    <property type="molecule type" value="Genomic_DNA"/>
</dbReference>
<evidence type="ECO:0000313" key="16">
    <source>
        <dbReference type="EMBL" id="SCO60146.1"/>
    </source>
</evidence>
<feature type="domain" description="Methionyl/Valyl/Leucyl/Isoleucyl-tRNA synthetase anticodon-binding" evidence="11">
    <location>
        <begin position="1033"/>
        <end position="1147"/>
    </location>
</feature>
<evidence type="ECO:0000313" key="17">
    <source>
        <dbReference type="Proteomes" id="UP000069549"/>
    </source>
</evidence>
<evidence type="ECO:0000256" key="2">
    <source>
        <dbReference type="ARBA" id="ARBA00013164"/>
    </source>
</evidence>
<evidence type="ECO:0000256" key="6">
    <source>
        <dbReference type="ARBA" id="ARBA00022917"/>
    </source>
</evidence>
<organism evidence="12 17">
    <name type="scientific">Plasmodium berghei</name>
    <dbReference type="NCBI Taxonomy" id="5821"/>
    <lineage>
        <taxon>Eukaryota</taxon>
        <taxon>Sar</taxon>
        <taxon>Alveolata</taxon>
        <taxon>Apicomplexa</taxon>
        <taxon>Aconoidasida</taxon>
        <taxon>Haemosporida</taxon>
        <taxon>Plasmodiidae</taxon>
        <taxon>Plasmodium</taxon>
        <taxon>Plasmodium (Vinckeia)</taxon>
    </lineage>
</organism>
<dbReference type="InterPro" id="IPR014729">
    <property type="entry name" value="Rossmann-like_a/b/a_fold"/>
</dbReference>
<dbReference type="EMBL" id="LT608143">
    <property type="protein sequence ID" value="SCM20139.1"/>
    <property type="molecule type" value="Genomic_DNA"/>
</dbReference>
<evidence type="ECO:0000313" key="21">
    <source>
        <dbReference type="Proteomes" id="UP000516480"/>
    </source>
</evidence>
<dbReference type="OMA" id="KRECDIM"/>
<keyword evidence="5" id="KW-0067">ATP-binding</keyword>
<gene>
    <name evidence="12" type="ORF">PBK173_000122000</name>
    <name evidence="14" type="ORF">PBNK65E_000115400</name>
    <name evidence="13" type="ORF">PBNK65NY_000114800</name>
    <name evidence="16" type="ORF">PBSP11A_000115000</name>
    <name evidence="15" type="ORF">PBSP11RLL_000114600</name>
</gene>
<protein>
    <recommendedName>
        <fullName evidence="2">leucine--tRNA ligase</fullName>
        <ecNumber evidence="2">6.1.1.4</ecNumber>
    </recommendedName>
</protein>
<accession>A0A0Y9VJT2</accession>
<evidence type="ECO:0000313" key="13">
    <source>
        <dbReference type="EMBL" id="SCM20139.1"/>
    </source>
</evidence>
<dbReference type="Gene3D" id="1.10.730.10">
    <property type="entry name" value="Isoleucyl-tRNA Synthetase, Domain 1"/>
    <property type="match status" value="2"/>
</dbReference>
<evidence type="ECO:0000313" key="20">
    <source>
        <dbReference type="Proteomes" id="UP000220214"/>
    </source>
</evidence>
<dbReference type="EMBL" id="LT608255">
    <property type="protein sequence ID" value="SCO60146.1"/>
    <property type="molecule type" value="Genomic_DNA"/>
</dbReference>
<dbReference type="Pfam" id="PF00133">
    <property type="entry name" value="tRNA-synt_1"/>
    <property type="match status" value="3"/>
</dbReference>
<evidence type="ECO:0000313" key="12">
    <source>
        <dbReference type="EMBL" id="CXI22867.1"/>
    </source>
</evidence>
<name>A0A0Y9VJT2_PLABE</name>
<dbReference type="Proteomes" id="UP000069549">
    <property type="component" value="Chromosome 7"/>
</dbReference>
<dbReference type="Gene3D" id="3.40.50.620">
    <property type="entry name" value="HUPs"/>
    <property type="match status" value="2"/>
</dbReference>
<feature type="domain" description="Aminoacyl-tRNA synthetase class Ia" evidence="10">
    <location>
        <begin position="138"/>
        <end position="332"/>
    </location>
</feature>
<evidence type="ECO:0000259" key="10">
    <source>
        <dbReference type="Pfam" id="PF00133"/>
    </source>
</evidence>
<dbReference type="VEuPathDB" id="PlasmoDB:PBANKA_0702500"/>
<comment type="catalytic activity">
    <reaction evidence="8">
        <text>tRNA(Leu) + L-leucine + ATP = L-leucyl-tRNA(Leu) + AMP + diphosphate</text>
        <dbReference type="Rhea" id="RHEA:11688"/>
        <dbReference type="Rhea" id="RHEA-COMP:9613"/>
        <dbReference type="Rhea" id="RHEA-COMP:9622"/>
        <dbReference type="ChEBI" id="CHEBI:30616"/>
        <dbReference type="ChEBI" id="CHEBI:33019"/>
        <dbReference type="ChEBI" id="CHEBI:57427"/>
        <dbReference type="ChEBI" id="CHEBI:78442"/>
        <dbReference type="ChEBI" id="CHEBI:78494"/>
        <dbReference type="ChEBI" id="CHEBI:456215"/>
        <dbReference type="EC" id="6.1.1.4"/>
    </reaction>
</comment>
<sequence>MFISHGMITIICLVIVVGISDLISFKNLKVINAFRIVNNYEKKILFLTSNHYRKRGKKYDYENDKNRNIQINCANKSLYDFKLIERKWQIIWNSKQLLDRDFKRFNKYMEKRDNKRSVGNCEEKTYSINNKTDKNTKCDMKYKYYILDMFPYPSSSGLHVGHILCFTITDIISKFKRMNKYCVFHPIGWDSFGLPCDRLSMKLKVEPIKIIKKNISNFKNQLIKLGFLFNWENEINTCEKNYFKWTQWIIIQMFLNNLAYKKKSYVNWSDELNCVISNDELRNEMNLKNLKIKKIKLLQWYLKITKYAKRLVKDLKLINWPDKIKNMQNNWIGIKSGIIIRAKIMDAKYLINYYSNFIKKLKIPHIYYNSVYNNYFLILLNRVYSFMLGHKKLYDFFLSESEDIISSLKGSVVELCSKIGVVSSYENNEEINMSKILPNQDNTFLEFTKKIEKSDIDRSNDNYVNIFLTKKDSILENDKIIISVEHPDINKIINGNKFLENIINEQILQDDMTRLKDDQIYFSGSVFYNPIINKYIPIYICSWILENHKNTLFFLEKEKTEKMERNKKNELIYDLIANSKFSKKKNIYNLKDWLFSRQRYWGEPFPFMYKTEEKNGKEYFYMGEKKKNNKVQIKKVKNKSENDVYINKIPVCLPKFDKRIYDVNKSEGESNCENNNAHSILSKFKNWVYLKNEKDDILYKRECDIMPQWAGSSWYYLRYIDPKNKKKIFNKKKTDFWLPVDLYVGGSEHAVLHLLYSRFFHKFLYDLKLINHKEPFKKLFNQGLLLNAASFYLYTDLKNRLISFENIGKLLKGEKKMDKIENTKEHDEIAKELINGKSYKIEGDIIKKYLIDEKYVVEKENKYYLKKLNSIQVQPVYEKMSKSRGNIINPDDIVKRYGADCLRLHILFLGPINQNKKWTITGINGTFKFLSKLYSLFIKRKEETGYSEDENNIKRKGGYKLICENCIEIEKDKKLILNFVKKRANGATKKVEKRVNKMIKIIRKREDNNMVLSNIIKKKKSDEIEKDKKIIANYYITQITSCIENTRLNTAVSFFMKFYNDIKTWDYIPLKIFLIFIKLLYPFCPHISEEFWHCYLKKYKGREKNEKVAKKICYFCNSRSLLFYAKWPSLFQIKNNEKSENISIRINNKHIAFIKNNSESSEQNIIEESTNMIKDSIDKEIKKGKKIINIINVPDKLINFVIV</sequence>
<dbReference type="GO" id="GO:0004823">
    <property type="term" value="F:leucine-tRNA ligase activity"/>
    <property type="evidence" value="ECO:0007669"/>
    <property type="project" value="UniProtKB-EC"/>
</dbReference>
<dbReference type="Pfam" id="PF08264">
    <property type="entry name" value="Anticodon_1"/>
    <property type="match status" value="1"/>
</dbReference>
<dbReference type="EC" id="6.1.1.4" evidence="2"/>
<evidence type="ECO:0000313" key="18">
    <source>
        <dbReference type="Proteomes" id="UP000219860"/>
    </source>
</evidence>
<keyword evidence="4" id="KW-0547">Nucleotide-binding</keyword>
<dbReference type="Proteomes" id="UP000516480">
    <property type="component" value="Chromosome 7"/>
</dbReference>
<dbReference type="GO" id="GO:0032543">
    <property type="term" value="P:mitochondrial translation"/>
    <property type="evidence" value="ECO:0007669"/>
    <property type="project" value="TreeGrafter"/>
</dbReference>
<evidence type="ECO:0000256" key="5">
    <source>
        <dbReference type="ARBA" id="ARBA00022840"/>
    </source>
</evidence>
<keyword evidence="7" id="KW-0030">Aminoacyl-tRNA synthetase</keyword>
<feature type="transmembrane region" description="Helical" evidence="9">
    <location>
        <begin position="7"/>
        <end position="25"/>
    </location>
</feature>
<dbReference type="PANTHER" id="PTHR43740">
    <property type="entry name" value="LEUCYL-TRNA SYNTHETASE"/>
    <property type="match status" value="1"/>
</dbReference>